<evidence type="ECO:0000313" key="2">
    <source>
        <dbReference type="EMBL" id="CAJ1953958.1"/>
    </source>
</evidence>
<dbReference type="AlphaFoldDB" id="A0AAD2JIG8"/>
<dbReference type="EMBL" id="CAKOGP040001847">
    <property type="protein sequence ID" value="CAJ1953954.1"/>
    <property type="molecule type" value="Genomic_DNA"/>
</dbReference>
<gene>
    <name evidence="1" type="ORF">CYCCA115_LOCUS14552</name>
    <name evidence="2" type="ORF">CYCCA115_LOCUS14556</name>
</gene>
<comment type="caution">
    <text evidence="2">The sequence shown here is derived from an EMBL/GenBank/DDBJ whole genome shotgun (WGS) entry which is preliminary data.</text>
</comment>
<evidence type="ECO:0000313" key="1">
    <source>
        <dbReference type="EMBL" id="CAJ1953954.1"/>
    </source>
</evidence>
<sequence>MTDPPPSLPSTMINDGVEAIRQAQYSKSFDEGLAKGSGEGFSKGFEAGLKTAVEAVLQVCENDTHCRSIALSVLQEALGKEQMPDIGKVIISADSSNTSSSNDHEEEAGTHFTTVSSNQHTVVNHAAIAGHSYKQDAVLSNVPN</sequence>
<name>A0AAD2JIG8_9STRA</name>
<dbReference type="Proteomes" id="UP001295423">
    <property type="component" value="Unassembled WGS sequence"/>
</dbReference>
<evidence type="ECO:0008006" key="4">
    <source>
        <dbReference type="Google" id="ProtNLM"/>
    </source>
</evidence>
<keyword evidence="3" id="KW-1185">Reference proteome</keyword>
<dbReference type="EMBL" id="CAKOGP040001847">
    <property type="protein sequence ID" value="CAJ1953958.1"/>
    <property type="molecule type" value="Genomic_DNA"/>
</dbReference>
<organism evidence="2 3">
    <name type="scientific">Cylindrotheca closterium</name>
    <dbReference type="NCBI Taxonomy" id="2856"/>
    <lineage>
        <taxon>Eukaryota</taxon>
        <taxon>Sar</taxon>
        <taxon>Stramenopiles</taxon>
        <taxon>Ochrophyta</taxon>
        <taxon>Bacillariophyta</taxon>
        <taxon>Bacillariophyceae</taxon>
        <taxon>Bacillariophycidae</taxon>
        <taxon>Bacillariales</taxon>
        <taxon>Bacillariaceae</taxon>
        <taxon>Cylindrotheca</taxon>
    </lineage>
</organism>
<proteinExistence type="predicted"/>
<accession>A0AAD2JIG8</accession>
<reference evidence="2" key="1">
    <citation type="submission" date="2023-08" db="EMBL/GenBank/DDBJ databases">
        <authorList>
            <person name="Audoor S."/>
            <person name="Bilcke G."/>
        </authorList>
    </citation>
    <scope>NUCLEOTIDE SEQUENCE</scope>
</reference>
<protein>
    <recommendedName>
        <fullName evidence="4">Essential protein Yae1 N-terminal domain-containing protein</fullName>
    </recommendedName>
</protein>
<evidence type="ECO:0000313" key="3">
    <source>
        <dbReference type="Proteomes" id="UP001295423"/>
    </source>
</evidence>